<protein>
    <recommendedName>
        <fullName evidence="1">Sdz-33 F-box domain-containing protein</fullName>
    </recommendedName>
</protein>
<dbReference type="Pfam" id="PF07735">
    <property type="entry name" value="FBA_2"/>
    <property type="match status" value="1"/>
</dbReference>
<sequence>MNAPRFPLMRLPVACSQLALRIMHPIQLVMFSTLSKKCKNVVESIKIRAKIVMISVGYYVELGVEFTESTILILEFNEQDEDAHWENGRNGLKKQLKLSKTVLIGLDNEDEPRLEFRMSDNRMELGEWLEHLKQIFDYPKTNIRFGEDSHDFDVDSLRETFQNIYQLAISHTGCYEFNSLVLQKFSHTVEILIVSPDCFEDSKIPHGILIQNYKWLSLPCSNPQTKLELNDFLMMNSNRGVDAGSLMKSLKEYNMFLRLWINGSNPQLEYLFVTFSSDIVADVDIIMKGIKYETMPETLRRPLVDSAPVRGGMDFHRYDGVKATVCIYNPDPDSFCLYFIVWYDHCIRSH</sequence>
<evidence type="ECO:0000259" key="1">
    <source>
        <dbReference type="Pfam" id="PF07735"/>
    </source>
</evidence>
<dbReference type="FunCoup" id="G0N0C1">
    <property type="interactions" value="142"/>
</dbReference>
<feature type="domain" description="Sdz-33 F-box" evidence="1">
    <location>
        <begin position="205"/>
        <end position="271"/>
    </location>
</feature>
<proteinExistence type="predicted"/>
<keyword evidence="3" id="KW-1185">Reference proteome</keyword>
<evidence type="ECO:0000313" key="3">
    <source>
        <dbReference type="Proteomes" id="UP000008068"/>
    </source>
</evidence>
<name>G0N0C1_CAEBE</name>
<gene>
    <name evidence="2" type="ORF">CAEBREN_16026</name>
</gene>
<dbReference type="HOGENOM" id="CLU_028840_1_2_1"/>
<dbReference type="InterPro" id="IPR053222">
    <property type="entry name" value="Zygotic_Embryogenesis-Asso"/>
</dbReference>
<organism evidence="3">
    <name type="scientific">Caenorhabditis brenneri</name>
    <name type="common">Nematode worm</name>
    <dbReference type="NCBI Taxonomy" id="135651"/>
    <lineage>
        <taxon>Eukaryota</taxon>
        <taxon>Metazoa</taxon>
        <taxon>Ecdysozoa</taxon>
        <taxon>Nematoda</taxon>
        <taxon>Chromadorea</taxon>
        <taxon>Rhabditida</taxon>
        <taxon>Rhabditina</taxon>
        <taxon>Rhabditomorpha</taxon>
        <taxon>Rhabditoidea</taxon>
        <taxon>Rhabditidae</taxon>
        <taxon>Peloderinae</taxon>
        <taxon>Caenorhabditis</taxon>
    </lineage>
</organism>
<accession>G0N0C1</accession>
<dbReference type="AlphaFoldDB" id="G0N0C1"/>
<dbReference type="OrthoDB" id="5832245at2759"/>
<dbReference type="PANTHER" id="PTHR22899">
    <property type="entry name" value="CYCLIN-RELATED F-BOX FAMILY"/>
    <property type="match status" value="1"/>
</dbReference>
<dbReference type="Proteomes" id="UP000008068">
    <property type="component" value="Unassembled WGS sequence"/>
</dbReference>
<evidence type="ECO:0000313" key="2">
    <source>
        <dbReference type="EMBL" id="EGT48860.1"/>
    </source>
</evidence>
<dbReference type="PANTHER" id="PTHR22899:SF0">
    <property type="entry name" value="F-BOX ASSOCIATED DOMAIN-CONTAINING PROTEIN-RELATED"/>
    <property type="match status" value="1"/>
</dbReference>
<reference evidence="3" key="1">
    <citation type="submission" date="2011-07" db="EMBL/GenBank/DDBJ databases">
        <authorList>
            <consortium name="Caenorhabditis brenneri Sequencing and Analysis Consortium"/>
            <person name="Wilson R.K."/>
        </authorList>
    </citation>
    <scope>NUCLEOTIDE SEQUENCE [LARGE SCALE GENOMIC DNA]</scope>
    <source>
        <strain evidence="3">PB2801</strain>
    </source>
</reference>
<dbReference type="EMBL" id="GL379824">
    <property type="protein sequence ID" value="EGT48860.1"/>
    <property type="molecule type" value="Genomic_DNA"/>
</dbReference>
<dbReference type="InterPro" id="IPR012885">
    <property type="entry name" value="F-box_Sdz-33"/>
</dbReference>
<dbReference type="InParanoid" id="G0N0C1"/>
<dbReference type="OMA" id="NPRMERA"/>